<evidence type="ECO:0000256" key="2">
    <source>
        <dbReference type="ARBA" id="ARBA00022475"/>
    </source>
</evidence>
<dbReference type="InterPro" id="IPR000014">
    <property type="entry name" value="PAS"/>
</dbReference>
<dbReference type="Gene3D" id="3.30.450.20">
    <property type="entry name" value="PAS domain"/>
    <property type="match status" value="4"/>
</dbReference>
<dbReference type="NCBIfam" id="TIGR00254">
    <property type="entry name" value="GGDEF"/>
    <property type="match status" value="1"/>
</dbReference>
<dbReference type="Proteomes" id="UP000624279">
    <property type="component" value="Unassembled WGS sequence"/>
</dbReference>
<evidence type="ECO:0000256" key="7">
    <source>
        <dbReference type="ARBA" id="ARBA00022777"/>
    </source>
</evidence>
<dbReference type="InterPro" id="IPR029151">
    <property type="entry name" value="Sensor-like_sf"/>
</dbReference>
<dbReference type="Pfam" id="PF00989">
    <property type="entry name" value="PAS"/>
    <property type="match status" value="1"/>
</dbReference>
<evidence type="ECO:0000256" key="11">
    <source>
        <dbReference type="ARBA" id="ARBA00023136"/>
    </source>
</evidence>
<sequence>MKISNSLDQLTPGNKRALLYGGVCFVILFFITSAFLTLLYLRQEAHQQIQRSSENLASSLVQTFDGMIDTIDVALQSVVDEFSRQQAENTVDAENINQLLLRQAKRVPHLAFMRISDDKGNIVFGVENKDKATNLNDREFFQRLMNDPRAQLIISPPVFAKIAKKWVWPFARRINRADGTFAGMVYASVYADEIESIFDNIHIGEGGSIALRDQNFLLIARTTFDHNNTIPLGSNSISNTFKNTLKINPNRGTYTSDTTSSDAVMRIYSYQRSQKYGYIANIGLATDVALKVWEKQATVVGLILTVFAIMLLYLTRKIDSAWRQYDDAILTLKDSAEQLSHKHQLLIDSEAKHRSILERLHTAIVVHAPDTSIVFSNSRASELLGLSQDELLGKVAIDKNWYFVDESGLKMQPDQYPVQRALSSQQSVTEMVQGIRRPNAHEIRWVQVSAFLENDEHNQLRQIIVNFNDITERKEAEMRWQFALEGAGDGVWDINLFTKKGKFSKTYLSMLGYPEHSFEENYDELIPLIHPEDRTHLLSEMENHRNGHSDQFSAEYRMQCADGSYKWIFGRGMVVSVNEAGQSLRMVGTHTDISAMKNAEEKIWTEANYDSLTKLPNRRLFYDRVEENIKKAQREHETIALLFIDLDRFKEVNDTLGHHVGDQLLIQAATRIKSSVRVYDTVARIGGDEFTVILTDVHDTVDVGKLAEKIIAQLSHPFIISGVESYVSASVGIALYPNDAQTVVELTQHADQAMYSAKDNGRQCFRFFTKTMQEDATHRMRLANDLRHALKQNQFLVYYQPIIDLSSGQVYKAEALIRWQHPELGFISPASFIPIAEDTGTIHQIGNWVFSQAIEQVKACQAISKRKFQISVNKSPVQFLVERGDQHQWLDQIRDSGIDGDNIVIEITEGILINNDIRVTQSLLQYRDAKIQVAIDDFGTGYSSLSYLKKFDVDYLKIDQSFTQSLSLHSSEYALCEAIIVMAHKLGIQVIAEGVETEEQHQLLKQMGCDFGQGYLFSRPVPAAQLIEFITATSTVDAL</sequence>
<organism evidence="17 18">
    <name type="scientific">Undibacterium flavidum</name>
    <dbReference type="NCBI Taxonomy" id="2762297"/>
    <lineage>
        <taxon>Bacteria</taxon>
        <taxon>Pseudomonadati</taxon>
        <taxon>Pseudomonadota</taxon>
        <taxon>Betaproteobacteria</taxon>
        <taxon>Burkholderiales</taxon>
        <taxon>Oxalobacteraceae</taxon>
        <taxon>Undibacterium</taxon>
    </lineage>
</organism>
<evidence type="ECO:0000259" key="14">
    <source>
        <dbReference type="PROSITE" id="PS50113"/>
    </source>
</evidence>
<dbReference type="InterPro" id="IPR035965">
    <property type="entry name" value="PAS-like_dom_sf"/>
</dbReference>
<dbReference type="InterPro" id="IPR001633">
    <property type="entry name" value="EAL_dom"/>
</dbReference>
<dbReference type="PROSITE" id="PS50112">
    <property type="entry name" value="PAS"/>
    <property type="match status" value="1"/>
</dbReference>
<dbReference type="EMBL" id="JACOGA010000019">
    <property type="protein sequence ID" value="MBC3875516.1"/>
    <property type="molecule type" value="Genomic_DNA"/>
</dbReference>
<dbReference type="PROSITE" id="PS50883">
    <property type="entry name" value="EAL"/>
    <property type="match status" value="1"/>
</dbReference>
<dbReference type="Gene3D" id="3.20.20.450">
    <property type="entry name" value="EAL domain"/>
    <property type="match status" value="1"/>
</dbReference>
<comment type="caution">
    <text evidence="17">The sequence shown here is derived from an EMBL/GenBank/DDBJ whole genome shotgun (WGS) entry which is preliminary data.</text>
</comment>
<feature type="transmembrane region" description="Helical" evidence="12">
    <location>
        <begin position="17"/>
        <end position="41"/>
    </location>
</feature>
<accession>A0ABR6YG53</accession>
<dbReference type="Pfam" id="PF00990">
    <property type="entry name" value="GGDEF"/>
    <property type="match status" value="1"/>
</dbReference>
<dbReference type="InterPro" id="IPR029787">
    <property type="entry name" value="Nucleotide_cyclase"/>
</dbReference>
<dbReference type="SMART" id="SM00086">
    <property type="entry name" value="PAC"/>
    <property type="match status" value="2"/>
</dbReference>
<evidence type="ECO:0000259" key="16">
    <source>
        <dbReference type="PROSITE" id="PS50887"/>
    </source>
</evidence>
<feature type="domain" description="PAC" evidence="14">
    <location>
        <begin position="552"/>
        <end position="605"/>
    </location>
</feature>
<feature type="domain" description="PAS" evidence="13">
    <location>
        <begin position="349"/>
        <end position="394"/>
    </location>
</feature>
<dbReference type="Pfam" id="PF08447">
    <property type="entry name" value="PAS_3"/>
    <property type="match status" value="1"/>
</dbReference>
<evidence type="ECO:0000256" key="4">
    <source>
        <dbReference type="ARBA" id="ARBA00022679"/>
    </source>
</evidence>
<dbReference type="InterPro" id="IPR035919">
    <property type="entry name" value="EAL_sf"/>
</dbReference>
<evidence type="ECO:0000256" key="10">
    <source>
        <dbReference type="ARBA" id="ARBA00023012"/>
    </source>
</evidence>
<evidence type="ECO:0000259" key="13">
    <source>
        <dbReference type="PROSITE" id="PS50112"/>
    </source>
</evidence>
<keyword evidence="11 12" id="KW-0472">Membrane</keyword>
<dbReference type="PROSITE" id="PS50887">
    <property type="entry name" value="GGDEF"/>
    <property type="match status" value="1"/>
</dbReference>
<keyword evidence="9 12" id="KW-1133">Transmembrane helix</keyword>
<dbReference type="SMART" id="SM00052">
    <property type="entry name" value="EAL"/>
    <property type="match status" value="1"/>
</dbReference>
<dbReference type="CDD" id="cd01949">
    <property type="entry name" value="GGDEF"/>
    <property type="match status" value="1"/>
</dbReference>
<feature type="domain" description="EAL" evidence="15">
    <location>
        <begin position="779"/>
        <end position="1034"/>
    </location>
</feature>
<dbReference type="Pfam" id="PF02743">
    <property type="entry name" value="dCache_1"/>
    <property type="match status" value="1"/>
</dbReference>
<dbReference type="CDD" id="cd12914">
    <property type="entry name" value="PDC1_DGC_like"/>
    <property type="match status" value="1"/>
</dbReference>
<dbReference type="Gene3D" id="3.30.70.270">
    <property type="match status" value="1"/>
</dbReference>
<dbReference type="InterPro" id="IPR052155">
    <property type="entry name" value="Biofilm_reg_signaling"/>
</dbReference>
<dbReference type="InterPro" id="IPR001610">
    <property type="entry name" value="PAC"/>
</dbReference>
<evidence type="ECO:0000313" key="18">
    <source>
        <dbReference type="Proteomes" id="UP000624279"/>
    </source>
</evidence>
<evidence type="ECO:0000256" key="1">
    <source>
        <dbReference type="ARBA" id="ARBA00004651"/>
    </source>
</evidence>
<keyword evidence="18" id="KW-1185">Reference proteome</keyword>
<keyword evidence="5 12" id="KW-0812">Transmembrane</keyword>
<gene>
    <name evidence="17" type="ORF">H8K55_18140</name>
</gene>
<keyword evidence="8" id="KW-0067">ATP-binding</keyword>
<feature type="transmembrane region" description="Helical" evidence="12">
    <location>
        <begin position="299"/>
        <end position="315"/>
    </location>
</feature>
<evidence type="ECO:0000256" key="9">
    <source>
        <dbReference type="ARBA" id="ARBA00022989"/>
    </source>
</evidence>
<keyword evidence="7" id="KW-0418">Kinase</keyword>
<evidence type="ECO:0000256" key="6">
    <source>
        <dbReference type="ARBA" id="ARBA00022741"/>
    </source>
</evidence>
<evidence type="ECO:0000256" key="5">
    <source>
        <dbReference type="ARBA" id="ARBA00022692"/>
    </source>
</evidence>
<keyword evidence="4" id="KW-0808">Transferase</keyword>
<dbReference type="InterPro" id="IPR013767">
    <property type="entry name" value="PAS_fold"/>
</dbReference>
<dbReference type="SUPFAM" id="SSF141868">
    <property type="entry name" value="EAL domain-like"/>
    <property type="match status" value="1"/>
</dbReference>
<dbReference type="PANTHER" id="PTHR44757">
    <property type="entry name" value="DIGUANYLATE CYCLASE DGCP"/>
    <property type="match status" value="1"/>
</dbReference>
<dbReference type="InterPro" id="IPR000160">
    <property type="entry name" value="GGDEF_dom"/>
</dbReference>
<evidence type="ECO:0000256" key="12">
    <source>
        <dbReference type="SAM" id="Phobius"/>
    </source>
</evidence>
<dbReference type="PROSITE" id="PS50113">
    <property type="entry name" value="PAC"/>
    <property type="match status" value="2"/>
</dbReference>
<dbReference type="SMART" id="SM00091">
    <property type="entry name" value="PAS"/>
    <property type="match status" value="2"/>
</dbReference>
<dbReference type="SUPFAM" id="SSF55073">
    <property type="entry name" value="Nucleotide cyclase"/>
    <property type="match status" value="1"/>
</dbReference>
<keyword evidence="3" id="KW-0597">Phosphoprotein</keyword>
<dbReference type="Pfam" id="PF00563">
    <property type="entry name" value="EAL"/>
    <property type="match status" value="1"/>
</dbReference>
<evidence type="ECO:0000313" key="17">
    <source>
        <dbReference type="EMBL" id="MBC3875516.1"/>
    </source>
</evidence>
<dbReference type="InterPro" id="IPR043128">
    <property type="entry name" value="Rev_trsase/Diguanyl_cyclase"/>
</dbReference>
<keyword evidence="10" id="KW-0902">Two-component regulatory system</keyword>
<dbReference type="InterPro" id="IPR000700">
    <property type="entry name" value="PAS-assoc_C"/>
</dbReference>
<keyword evidence="2" id="KW-1003">Cell membrane</keyword>
<dbReference type="CDD" id="cd12915">
    <property type="entry name" value="PDC2_DGC_like"/>
    <property type="match status" value="1"/>
</dbReference>
<name>A0ABR6YG53_9BURK</name>
<evidence type="ECO:0000256" key="3">
    <source>
        <dbReference type="ARBA" id="ARBA00022553"/>
    </source>
</evidence>
<dbReference type="CDD" id="cd00130">
    <property type="entry name" value="PAS"/>
    <property type="match status" value="2"/>
</dbReference>
<dbReference type="SMART" id="SM00267">
    <property type="entry name" value="GGDEF"/>
    <property type="match status" value="1"/>
</dbReference>
<dbReference type="NCBIfam" id="TIGR00229">
    <property type="entry name" value="sensory_box"/>
    <property type="match status" value="2"/>
</dbReference>
<feature type="domain" description="PAC" evidence="14">
    <location>
        <begin position="429"/>
        <end position="482"/>
    </location>
</feature>
<evidence type="ECO:0000256" key="8">
    <source>
        <dbReference type="ARBA" id="ARBA00022840"/>
    </source>
</evidence>
<keyword evidence="6" id="KW-0547">Nucleotide-binding</keyword>
<proteinExistence type="predicted"/>
<protein>
    <submittedName>
        <fullName evidence="17">EAL domain-containing protein</fullName>
    </submittedName>
</protein>
<feature type="domain" description="GGDEF" evidence="16">
    <location>
        <begin position="637"/>
        <end position="770"/>
    </location>
</feature>
<dbReference type="RefSeq" id="WP_186943478.1">
    <property type="nucleotide sequence ID" value="NZ_JACOGA010000019.1"/>
</dbReference>
<dbReference type="SUPFAM" id="SSF103190">
    <property type="entry name" value="Sensory domain-like"/>
    <property type="match status" value="1"/>
</dbReference>
<dbReference type="InterPro" id="IPR013655">
    <property type="entry name" value="PAS_fold_3"/>
</dbReference>
<reference evidence="17 18" key="1">
    <citation type="submission" date="2020-08" db="EMBL/GenBank/DDBJ databases">
        <title>Novel species isolated from subtropical streams in China.</title>
        <authorList>
            <person name="Lu H."/>
        </authorList>
    </citation>
    <scope>NUCLEOTIDE SEQUENCE [LARGE SCALE GENOMIC DNA]</scope>
    <source>
        <strain evidence="17 18">LX15W</strain>
    </source>
</reference>
<dbReference type="CDD" id="cd01948">
    <property type="entry name" value="EAL"/>
    <property type="match status" value="1"/>
</dbReference>
<dbReference type="InterPro" id="IPR033479">
    <property type="entry name" value="dCache_1"/>
</dbReference>
<dbReference type="PANTHER" id="PTHR44757:SF2">
    <property type="entry name" value="BIOFILM ARCHITECTURE MAINTENANCE PROTEIN MBAA"/>
    <property type="match status" value="1"/>
</dbReference>
<comment type="subcellular location">
    <subcellularLocation>
        <location evidence="1">Cell membrane</location>
        <topology evidence="1">Multi-pass membrane protein</topology>
    </subcellularLocation>
</comment>
<evidence type="ECO:0000259" key="15">
    <source>
        <dbReference type="PROSITE" id="PS50883"/>
    </source>
</evidence>
<dbReference type="SUPFAM" id="SSF55785">
    <property type="entry name" value="PYP-like sensor domain (PAS domain)"/>
    <property type="match status" value="2"/>
</dbReference>